<evidence type="ECO:0008006" key="4">
    <source>
        <dbReference type="Google" id="ProtNLM"/>
    </source>
</evidence>
<comment type="caution">
    <text evidence="2">The sequence shown here is derived from an EMBL/GenBank/DDBJ whole genome shotgun (WGS) entry which is preliminary data.</text>
</comment>
<dbReference type="Gene3D" id="3.60.70.12">
    <property type="entry name" value="L-amino peptidase D-ALA esterase/amidase"/>
    <property type="match status" value="1"/>
</dbReference>
<organism evidence="2 3">
    <name type="scientific">Piscirickettsia litoralis</name>
    <dbReference type="NCBI Taxonomy" id="1891921"/>
    <lineage>
        <taxon>Bacteria</taxon>
        <taxon>Pseudomonadati</taxon>
        <taxon>Pseudomonadota</taxon>
        <taxon>Gammaproteobacteria</taxon>
        <taxon>Thiotrichales</taxon>
        <taxon>Piscirickettsiaceae</taxon>
        <taxon>Piscirickettsia</taxon>
    </lineage>
</organism>
<dbReference type="InterPro" id="IPR016117">
    <property type="entry name" value="ArgJ-like_dom_sf"/>
</dbReference>
<proteinExistence type="inferred from homology"/>
<reference evidence="2 3" key="1">
    <citation type="submission" date="2016-08" db="EMBL/GenBank/DDBJ databases">
        <title>Draft genome sequence of Candidatus Piscirickettsia litoralis, from seawater.</title>
        <authorList>
            <person name="Wan X."/>
            <person name="Lee A.J."/>
            <person name="Hou S."/>
            <person name="Donachie S.P."/>
        </authorList>
    </citation>
    <scope>NUCLEOTIDE SEQUENCE [LARGE SCALE GENOMIC DNA]</scope>
    <source>
        <strain evidence="2 3">Y2</strain>
    </source>
</reference>
<dbReference type="Proteomes" id="UP000094329">
    <property type="component" value="Unassembled WGS sequence"/>
</dbReference>
<dbReference type="Pfam" id="PF03576">
    <property type="entry name" value="Peptidase_S58"/>
    <property type="match status" value="1"/>
</dbReference>
<gene>
    <name evidence="2" type="ORF">BGC07_14700</name>
</gene>
<evidence type="ECO:0000256" key="1">
    <source>
        <dbReference type="ARBA" id="ARBA00007068"/>
    </source>
</evidence>
<evidence type="ECO:0000313" key="2">
    <source>
        <dbReference type="EMBL" id="ODN43906.1"/>
    </source>
</evidence>
<dbReference type="PANTHER" id="PTHR36512:SF3">
    <property type="entry name" value="BLR5678 PROTEIN"/>
    <property type="match status" value="1"/>
</dbReference>
<name>A0ABX3A4V9_9GAMM</name>
<dbReference type="CDD" id="cd02252">
    <property type="entry name" value="nylC_like"/>
    <property type="match status" value="1"/>
</dbReference>
<dbReference type="EMBL" id="MDTU01000001">
    <property type="protein sequence ID" value="ODN43906.1"/>
    <property type="molecule type" value="Genomic_DNA"/>
</dbReference>
<protein>
    <recommendedName>
        <fullName evidence="4">Peptidase S58</fullName>
    </recommendedName>
</protein>
<keyword evidence="3" id="KW-1185">Reference proteome</keyword>
<sequence>MSIPGLKIGHAEDQKNQTGVSVFLFDEPATCGYHLCGSAPALRDVQVLDLDTCVNEVHGLALTGGSAFGLDITSGVMQWLEEQGKGLQTPHRQIPLVPTAAIYDFDSGQAVAPTPELAYQACESASGDYQYGRVGAGFGASAGKAWQDATPTRTGIGLSVIQTGDNRIVSVAVVNAVGDIYQENQIIAGAKDNQGSFINLEKKISQGDFNIELSPNQNTVLVANFIDGALPVKELAIISKMTTAGMARAIRPSFTSFDGDIVFTAAVGKKALSDADTMRLGTACALNVEQAIINSVR</sequence>
<accession>A0ABX3A4V9</accession>
<dbReference type="SUPFAM" id="SSF56266">
    <property type="entry name" value="DmpA/ArgJ-like"/>
    <property type="match status" value="1"/>
</dbReference>
<dbReference type="PANTHER" id="PTHR36512">
    <property type="entry name" value="D-AMINOPEPTIDASE"/>
    <property type="match status" value="1"/>
</dbReference>
<comment type="similarity">
    <text evidence="1">Belongs to the peptidase S58 family.</text>
</comment>
<evidence type="ECO:0000313" key="3">
    <source>
        <dbReference type="Proteomes" id="UP000094329"/>
    </source>
</evidence>
<dbReference type="InterPro" id="IPR005321">
    <property type="entry name" value="Peptidase_S58_DmpA"/>
</dbReference>